<accession>A0A1D2MNC2</accession>
<sequence length="45" mass="5035">MKLFQILAAIVAFIAISSAEEEKTKQECTEFCFHTCDDDPNSCCC</sequence>
<evidence type="ECO:0000313" key="2">
    <source>
        <dbReference type="EMBL" id="ODM94344.1"/>
    </source>
</evidence>
<evidence type="ECO:0000313" key="3">
    <source>
        <dbReference type="Proteomes" id="UP000094527"/>
    </source>
</evidence>
<organism evidence="2 3">
    <name type="scientific">Orchesella cincta</name>
    <name type="common">Springtail</name>
    <name type="synonym">Podura cincta</name>
    <dbReference type="NCBI Taxonomy" id="48709"/>
    <lineage>
        <taxon>Eukaryota</taxon>
        <taxon>Metazoa</taxon>
        <taxon>Ecdysozoa</taxon>
        <taxon>Arthropoda</taxon>
        <taxon>Hexapoda</taxon>
        <taxon>Collembola</taxon>
        <taxon>Entomobryomorpha</taxon>
        <taxon>Entomobryoidea</taxon>
        <taxon>Orchesellidae</taxon>
        <taxon>Orchesellinae</taxon>
        <taxon>Orchesella</taxon>
    </lineage>
</organism>
<evidence type="ECO:0000256" key="1">
    <source>
        <dbReference type="SAM" id="SignalP"/>
    </source>
</evidence>
<gene>
    <name evidence="2" type="ORF">Ocin01_12326</name>
</gene>
<name>A0A1D2MNC2_ORCCI</name>
<dbReference type="AlphaFoldDB" id="A0A1D2MNC2"/>
<feature type="chain" id="PRO_5008904295" evidence="1">
    <location>
        <begin position="20"/>
        <end position="45"/>
    </location>
</feature>
<keyword evidence="3" id="KW-1185">Reference proteome</keyword>
<protein>
    <submittedName>
        <fullName evidence="2">Uncharacterized protein</fullName>
    </submittedName>
</protein>
<dbReference type="EMBL" id="LJIJ01000819">
    <property type="protein sequence ID" value="ODM94344.1"/>
    <property type="molecule type" value="Genomic_DNA"/>
</dbReference>
<proteinExistence type="predicted"/>
<keyword evidence="1" id="KW-0732">Signal</keyword>
<dbReference type="Proteomes" id="UP000094527">
    <property type="component" value="Unassembled WGS sequence"/>
</dbReference>
<reference evidence="2 3" key="1">
    <citation type="journal article" date="2016" name="Genome Biol. Evol.">
        <title>Gene Family Evolution Reflects Adaptation to Soil Environmental Stressors in the Genome of the Collembolan Orchesella cincta.</title>
        <authorList>
            <person name="Faddeeva-Vakhrusheva A."/>
            <person name="Derks M.F."/>
            <person name="Anvar S.Y."/>
            <person name="Agamennone V."/>
            <person name="Suring W."/>
            <person name="Smit S."/>
            <person name="van Straalen N.M."/>
            <person name="Roelofs D."/>
        </authorList>
    </citation>
    <scope>NUCLEOTIDE SEQUENCE [LARGE SCALE GENOMIC DNA]</scope>
    <source>
        <tissue evidence="2">Mixed pool</tissue>
    </source>
</reference>
<feature type="signal peptide" evidence="1">
    <location>
        <begin position="1"/>
        <end position="19"/>
    </location>
</feature>
<comment type="caution">
    <text evidence="2">The sequence shown here is derived from an EMBL/GenBank/DDBJ whole genome shotgun (WGS) entry which is preliminary data.</text>
</comment>